<dbReference type="Proteomes" id="UP000824078">
    <property type="component" value="Unassembled WGS sequence"/>
</dbReference>
<dbReference type="AlphaFoldDB" id="A0A9D1HYI9"/>
<dbReference type="GO" id="GO:0005886">
    <property type="term" value="C:plasma membrane"/>
    <property type="evidence" value="ECO:0007669"/>
    <property type="project" value="UniProtKB-SubCell"/>
</dbReference>
<evidence type="ECO:0000256" key="4">
    <source>
        <dbReference type="ARBA" id="ARBA00022692"/>
    </source>
</evidence>
<dbReference type="PROSITE" id="PS51257">
    <property type="entry name" value="PROKAR_LIPOPROTEIN"/>
    <property type="match status" value="1"/>
</dbReference>
<dbReference type="Gene3D" id="1.10.3860.10">
    <property type="entry name" value="Sodium:dicarboxylate symporter"/>
    <property type="match status" value="1"/>
</dbReference>
<dbReference type="EMBL" id="DVMQ01000006">
    <property type="protein sequence ID" value="HIU23650.1"/>
    <property type="molecule type" value="Genomic_DNA"/>
</dbReference>
<keyword evidence="5 7" id="KW-1133">Transmembrane helix</keyword>
<evidence type="ECO:0000256" key="3">
    <source>
        <dbReference type="ARBA" id="ARBA00022475"/>
    </source>
</evidence>
<keyword evidence="2" id="KW-0813">Transport</keyword>
<accession>A0A9D1HYI9</accession>
<gene>
    <name evidence="8" type="ORF">IAD17_01845</name>
</gene>
<protein>
    <submittedName>
        <fullName evidence="8">Dicarboxylate/amino acid:cation symporter</fullName>
    </submittedName>
</protein>
<sequence length="449" mass="47646">MATEGVKKKKLNIVQKMFVAVILGIFVGIGCIFFRNAIGQDSALWSSIYQFLFVDISSPEGVSGIGLFYIVSQLFMHMLQVSIVPLVLVSLALSISDIAQPEKLGRLAIRTLITFLGFYVVAAAIAGTVSYLVAQSGGFNVILPDDVVTETTSVDAYNPLSVIVSIVPDNMISAMSSNNSVLAVCFLGIVIGICMSRLGEKVEPLKKVFVSIDAIIQMFVNFVLDKLGPVCIFCMITRSLAVYGTDYLRPAAVWIATTMILCTVLAFTLYPLLIFIFTRLNPFKFAKKIAKVALFGAATQSSAATLPLNMKTCKDELGVSEDVASFVLPTGVTIHMNGTTTMQIIAVTFIGTAAGIEMTPALIATAALIAITVAMGTPPIPAAGATLVSVVMLGAGLNTPLCYVGYSLVLALNYVPGMAVMPMNVVDDAAASVIVSHKEGTLDKDVYNS</sequence>
<feature type="transmembrane region" description="Helical" evidence="7">
    <location>
        <begin position="219"/>
        <end position="241"/>
    </location>
</feature>
<dbReference type="PANTHER" id="PTHR42865">
    <property type="entry name" value="PROTON/GLUTAMATE-ASPARTATE SYMPORTER"/>
    <property type="match status" value="1"/>
</dbReference>
<reference evidence="8" key="1">
    <citation type="submission" date="2020-10" db="EMBL/GenBank/DDBJ databases">
        <authorList>
            <person name="Gilroy R."/>
        </authorList>
    </citation>
    <scope>NUCLEOTIDE SEQUENCE</scope>
    <source>
        <strain evidence="8">ChiHjej12B11-29160</strain>
    </source>
</reference>
<dbReference type="PRINTS" id="PR00173">
    <property type="entry name" value="EDTRNSPORT"/>
</dbReference>
<dbReference type="GO" id="GO:0015293">
    <property type="term" value="F:symporter activity"/>
    <property type="evidence" value="ECO:0007669"/>
    <property type="project" value="UniProtKB-KW"/>
</dbReference>
<feature type="transmembrane region" description="Helical" evidence="7">
    <location>
        <begin position="107"/>
        <end position="134"/>
    </location>
</feature>
<dbReference type="PANTHER" id="PTHR42865:SF7">
    <property type="entry name" value="PROTON_GLUTAMATE-ASPARTATE SYMPORTER"/>
    <property type="match status" value="1"/>
</dbReference>
<feature type="transmembrane region" description="Helical" evidence="7">
    <location>
        <begin position="387"/>
        <end position="415"/>
    </location>
</feature>
<feature type="transmembrane region" description="Helical" evidence="7">
    <location>
        <begin position="17"/>
        <end position="38"/>
    </location>
</feature>
<organism evidence="8 9">
    <name type="scientific">Candidatus Coprovicinus avistercoris</name>
    <dbReference type="NCBI Taxonomy" id="2840754"/>
    <lineage>
        <taxon>Bacteria</taxon>
        <taxon>Bacillati</taxon>
        <taxon>Actinomycetota</taxon>
        <taxon>Coriobacteriia</taxon>
        <taxon>Coriobacteriales</taxon>
        <taxon>Coriobacteriaceae</taxon>
        <taxon>Coriobacteriaceae incertae sedis</taxon>
        <taxon>Candidatus Coprovicinus</taxon>
    </lineage>
</organism>
<reference evidence="8" key="2">
    <citation type="journal article" date="2021" name="PeerJ">
        <title>Extensive microbial diversity within the chicken gut microbiome revealed by metagenomics and culture.</title>
        <authorList>
            <person name="Gilroy R."/>
            <person name="Ravi A."/>
            <person name="Getino M."/>
            <person name="Pursley I."/>
            <person name="Horton D.L."/>
            <person name="Alikhan N.F."/>
            <person name="Baker D."/>
            <person name="Gharbi K."/>
            <person name="Hall N."/>
            <person name="Watson M."/>
            <person name="Adriaenssens E.M."/>
            <person name="Foster-Nyarko E."/>
            <person name="Jarju S."/>
            <person name="Secka A."/>
            <person name="Antonio M."/>
            <person name="Oren A."/>
            <person name="Chaudhuri R.R."/>
            <person name="La Ragione R."/>
            <person name="Hildebrand F."/>
            <person name="Pallen M.J."/>
        </authorList>
    </citation>
    <scope>NUCLEOTIDE SEQUENCE</scope>
    <source>
        <strain evidence="8">ChiHjej12B11-29160</strain>
    </source>
</reference>
<dbReference type="SUPFAM" id="SSF118215">
    <property type="entry name" value="Proton glutamate symport protein"/>
    <property type="match status" value="1"/>
</dbReference>
<evidence type="ECO:0000256" key="1">
    <source>
        <dbReference type="ARBA" id="ARBA00004651"/>
    </source>
</evidence>
<dbReference type="Pfam" id="PF00375">
    <property type="entry name" value="SDF"/>
    <property type="match status" value="1"/>
</dbReference>
<evidence type="ECO:0000313" key="9">
    <source>
        <dbReference type="Proteomes" id="UP000824078"/>
    </source>
</evidence>
<name>A0A9D1HYI9_9ACTN</name>
<proteinExistence type="predicted"/>
<evidence type="ECO:0000256" key="2">
    <source>
        <dbReference type="ARBA" id="ARBA00022448"/>
    </source>
</evidence>
<feature type="transmembrane region" description="Helical" evidence="7">
    <location>
        <begin position="253"/>
        <end position="278"/>
    </location>
</feature>
<evidence type="ECO:0000256" key="5">
    <source>
        <dbReference type="ARBA" id="ARBA00022989"/>
    </source>
</evidence>
<evidence type="ECO:0000313" key="8">
    <source>
        <dbReference type="EMBL" id="HIU23650.1"/>
    </source>
</evidence>
<evidence type="ECO:0000256" key="7">
    <source>
        <dbReference type="SAM" id="Phobius"/>
    </source>
</evidence>
<feature type="transmembrane region" description="Helical" evidence="7">
    <location>
        <begin position="74"/>
        <end position="95"/>
    </location>
</feature>
<feature type="transmembrane region" description="Helical" evidence="7">
    <location>
        <begin position="344"/>
        <end position="375"/>
    </location>
</feature>
<dbReference type="InterPro" id="IPR001991">
    <property type="entry name" value="Na-dicarboxylate_symporter"/>
</dbReference>
<comment type="caution">
    <text evidence="8">The sequence shown here is derived from an EMBL/GenBank/DDBJ whole genome shotgun (WGS) entry which is preliminary data.</text>
</comment>
<evidence type="ECO:0000256" key="6">
    <source>
        <dbReference type="ARBA" id="ARBA00023136"/>
    </source>
</evidence>
<comment type="subcellular location">
    <subcellularLocation>
        <location evidence="1">Cell membrane</location>
        <topology evidence="1">Multi-pass membrane protein</topology>
    </subcellularLocation>
</comment>
<dbReference type="InterPro" id="IPR036458">
    <property type="entry name" value="Na:dicarbo_symporter_sf"/>
</dbReference>
<keyword evidence="4 7" id="KW-0812">Transmembrane</keyword>
<feature type="transmembrane region" description="Helical" evidence="7">
    <location>
        <begin position="180"/>
        <end position="198"/>
    </location>
</feature>
<keyword evidence="6 7" id="KW-0472">Membrane</keyword>
<keyword evidence="3" id="KW-1003">Cell membrane</keyword>